<reference evidence="3" key="2">
    <citation type="submission" date="2020-09" db="EMBL/GenBank/DDBJ databases">
        <authorList>
            <person name="Sun Q."/>
            <person name="Zhou Y."/>
        </authorList>
    </citation>
    <scope>NUCLEOTIDE SEQUENCE</scope>
    <source>
        <strain evidence="3">CGMCC 1.12698</strain>
    </source>
</reference>
<dbReference type="PANTHER" id="PTHR41313:SF1">
    <property type="entry name" value="DNA METHYLASE ADENINE-SPECIFIC DOMAIN-CONTAINING PROTEIN"/>
    <property type="match status" value="1"/>
</dbReference>
<dbReference type="Pfam" id="PF21106">
    <property type="entry name" value="YtxK_like"/>
    <property type="match status" value="1"/>
</dbReference>
<dbReference type="InterPro" id="IPR003356">
    <property type="entry name" value="DNA_methylase_A-5"/>
</dbReference>
<dbReference type="InterPro" id="IPR029063">
    <property type="entry name" value="SAM-dependent_MTases_sf"/>
</dbReference>
<dbReference type="EMBL" id="BMFK01000002">
    <property type="protein sequence ID" value="GGE77134.1"/>
    <property type="molecule type" value="Genomic_DNA"/>
</dbReference>
<proteinExistence type="predicted"/>
<name>A0A917AWB0_9BACI</name>
<evidence type="ECO:0000259" key="2">
    <source>
        <dbReference type="Pfam" id="PF21106"/>
    </source>
</evidence>
<accession>A0A917AWB0</accession>
<organism evidence="3 4">
    <name type="scientific">Priestia taiwanensis</name>
    <dbReference type="NCBI Taxonomy" id="1347902"/>
    <lineage>
        <taxon>Bacteria</taxon>
        <taxon>Bacillati</taxon>
        <taxon>Bacillota</taxon>
        <taxon>Bacilli</taxon>
        <taxon>Bacillales</taxon>
        <taxon>Bacillaceae</taxon>
        <taxon>Priestia</taxon>
    </lineage>
</organism>
<dbReference type="Gene3D" id="1.10.150.470">
    <property type="match status" value="1"/>
</dbReference>
<feature type="domain" description="DNA methylase adenine-specific" evidence="1">
    <location>
        <begin position="98"/>
        <end position="310"/>
    </location>
</feature>
<feature type="domain" description="YtxK-like N-terminal helical" evidence="2">
    <location>
        <begin position="8"/>
        <end position="87"/>
    </location>
</feature>
<comment type="caution">
    <text evidence="3">The sequence shown here is derived from an EMBL/GenBank/DDBJ whole genome shotgun (WGS) entry which is preliminary data.</text>
</comment>
<dbReference type="GO" id="GO:0008170">
    <property type="term" value="F:N-methyltransferase activity"/>
    <property type="evidence" value="ECO:0007669"/>
    <property type="project" value="InterPro"/>
</dbReference>
<dbReference type="PRINTS" id="PR00507">
    <property type="entry name" value="N12N6MTFRASE"/>
</dbReference>
<dbReference type="Gene3D" id="3.40.50.150">
    <property type="entry name" value="Vaccinia Virus protein VP39"/>
    <property type="match status" value="1"/>
</dbReference>
<keyword evidence="4" id="KW-1185">Reference proteome</keyword>
<dbReference type="AlphaFoldDB" id="A0A917AWB0"/>
<evidence type="ECO:0000313" key="3">
    <source>
        <dbReference type="EMBL" id="GGE77134.1"/>
    </source>
</evidence>
<gene>
    <name evidence="3" type="ORF">GCM10007140_28510</name>
</gene>
<dbReference type="Proteomes" id="UP000605259">
    <property type="component" value="Unassembled WGS sequence"/>
</dbReference>
<dbReference type="SUPFAM" id="SSF53335">
    <property type="entry name" value="S-adenosyl-L-methionine-dependent methyltransferases"/>
    <property type="match status" value="1"/>
</dbReference>
<sequence>MMERTDVETLFSTIDEATLLLKKQLGYSYLEALVESGENMFQGEVLQEGVFDSVKERLEASVKAFAEIEYKTEDIRRAFQLCLLKGMKEGIQPHHEMTPDAVALFVSYLFNKFTQEKKELSLLDPAVGTGNLVTAILNNAEGKEVTGYGVDADELLLRLAFVNANLQKHGIELFNGDSLGSLYIDPVDAIVCDLPVGHYPNEERAATYRLKANNGMSYTHHLFIEQCAHHIKEGGYMFLLIPNFMFEGEEAKSLHEFINETCYIQGLLQLPVSMFKNDRHAKSIFVLQKKGAGAKAPKQVLLAELPSFTNMAAMEKMMVQMNNWFDTEFAKR</sequence>
<dbReference type="PIRSF" id="PIRSF026567">
    <property type="entry name" value="Adenine_mtase_bact_prd"/>
    <property type="match status" value="1"/>
</dbReference>
<reference evidence="3" key="1">
    <citation type="journal article" date="2014" name="Int. J. Syst. Evol. Microbiol.">
        <title>Complete genome sequence of Corynebacterium casei LMG S-19264T (=DSM 44701T), isolated from a smear-ripened cheese.</title>
        <authorList>
            <consortium name="US DOE Joint Genome Institute (JGI-PGF)"/>
            <person name="Walter F."/>
            <person name="Albersmeier A."/>
            <person name="Kalinowski J."/>
            <person name="Ruckert C."/>
        </authorList>
    </citation>
    <scope>NUCLEOTIDE SEQUENCE</scope>
    <source>
        <strain evidence="3">CGMCC 1.12698</strain>
    </source>
</reference>
<protein>
    <recommendedName>
        <fullName evidence="5">N-6 DNA Methylase</fullName>
    </recommendedName>
</protein>
<dbReference type="CDD" id="cd02440">
    <property type="entry name" value="AdoMet_MTases"/>
    <property type="match status" value="1"/>
</dbReference>
<dbReference type="PANTHER" id="PTHR41313">
    <property type="entry name" value="ADENINE-SPECIFIC METHYLTRANSFERASE"/>
    <property type="match status" value="1"/>
</dbReference>
<evidence type="ECO:0000313" key="4">
    <source>
        <dbReference type="Proteomes" id="UP000605259"/>
    </source>
</evidence>
<evidence type="ECO:0000259" key="1">
    <source>
        <dbReference type="Pfam" id="PF02384"/>
    </source>
</evidence>
<dbReference type="InterPro" id="IPR052933">
    <property type="entry name" value="DNA_Protect_Modify"/>
</dbReference>
<dbReference type="InterPro" id="IPR016843">
    <property type="entry name" value="S-AdoMet-dep_Ade-MeTrfase_prd"/>
</dbReference>
<dbReference type="InterPro" id="IPR048375">
    <property type="entry name" value="YtxK-like_N"/>
</dbReference>
<dbReference type="Pfam" id="PF02384">
    <property type="entry name" value="N6_Mtase"/>
    <property type="match status" value="1"/>
</dbReference>
<dbReference type="GO" id="GO:0003677">
    <property type="term" value="F:DNA binding"/>
    <property type="evidence" value="ECO:0007669"/>
    <property type="project" value="InterPro"/>
</dbReference>
<evidence type="ECO:0008006" key="5">
    <source>
        <dbReference type="Google" id="ProtNLM"/>
    </source>
</evidence>